<protein>
    <submittedName>
        <fullName evidence="1">Uncharacterized protein</fullName>
    </submittedName>
</protein>
<accession>A0A7C4AAR4</accession>
<sequence>MQKIPLNLAKPGFVLAKPVARADGMVVAAQGTELTEALLDKFDMMGVEQVVVEGEPVQTEGVSSGTNYDVRLQRLDHLFRKHAQDPWMNQVKSLLVHFFKMKVASKAG</sequence>
<dbReference type="EMBL" id="DSRP01000205">
    <property type="protein sequence ID" value="HGG91889.1"/>
    <property type="molecule type" value="Genomic_DNA"/>
</dbReference>
<proteinExistence type="predicted"/>
<dbReference type="AlphaFoldDB" id="A0A7C4AAR4"/>
<name>A0A7C4AAR4_9BACT</name>
<reference evidence="1" key="1">
    <citation type="journal article" date="2020" name="mSystems">
        <title>Genome- and Community-Level Interaction Insights into Carbon Utilization and Element Cycling Functions of Hydrothermarchaeota in Hydrothermal Sediment.</title>
        <authorList>
            <person name="Zhou Z."/>
            <person name="Liu Y."/>
            <person name="Xu W."/>
            <person name="Pan J."/>
            <person name="Luo Z.H."/>
            <person name="Li M."/>
        </authorList>
    </citation>
    <scope>NUCLEOTIDE SEQUENCE [LARGE SCALE GENOMIC DNA]</scope>
    <source>
        <strain evidence="1">SpSt-413</strain>
    </source>
</reference>
<comment type="caution">
    <text evidence="1">The sequence shown here is derived from an EMBL/GenBank/DDBJ whole genome shotgun (WGS) entry which is preliminary data.</text>
</comment>
<gene>
    <name evidence="1" type="ORF">ENR59_02925</name>
</gene>
<organism evidence="1">
    <name type="scientific">Fundidesulfovibrio putealis</name>
    <dbReference type="NCBI Taxonomy" id="270496"/>
    <lineage>
        <taxon>Bacteria</taxon>
        <taxon>Pseudomonadati</taxon>
        <taxon>Thermodesulfobacteriota</taxon>
        <taxon>Desulfovibrionia</taxon>
        <taxon>Desulfovibrionales</taxon>
        <taxon>Desulfovibrionaceae</taxon>
        <taxon>Fundidesulfovibrio</taxon>
    </lineage>
</organism>
<evidence type="ECO:0000313" key="1">
    <source>
        <dbReference type="EMBL" id="HGG91889.1"/>
    </source>
</evidence>